<proteinExistence type="predicted"/>
<dbReference type="RefSeq" id="XP_033597985.1">
    <property type="nucleotide sequence ID" value="XM_033745692.1"/>
</dbReference>
<organism evidence="2 3">
    <name type="scientific">Pseudovirgaria hyperparasitica</name>
    <dbReference type="NCBI Taxonomy" id="470096"/>
    <lineage>
        <taxon>Eukaryota</taxon>
        <taxon>Fungi</taxon>
        <taxon>Dikarya</taxon>
        <taxon>Ascomycota</taxon>
        <taxon>Pezizomycotina</taxon>
        <taxon>Dothideomycetes</taxon>
        <taxon>Dothideomycetes incertae sedis</taxon>
        <taxon>Acrospermales</taxon>
        <taxon>Acrospermaceae</taxon>
        <taxon>Pseudovirgaria</taxon>
    </lineage>
</organism>
<name>A0A6A6W0M2_9PEZI</name>
<gene>
    <name evidence="2" type="ORF">EJ05DRAFT_488285</name>
</gene>
<sequence length="555" mass="62041">MYQSHQSWDHPEHHQTWGWGNNERYPSTEQSWYQDNPNYQTSTTSKHRRAGWSSMPFSTLPGLYRALNSDLIPETEYSSLRNASSEILSKCTDNDSSVHVYHITGSKDELLLVHAVIQRLLSEEQKESSPTLVVVAEDLKNASTDPARDVRDLLKLATGKGELKLSESVYSYEQVVLIVNKAGRPPSGHHLKNPQSEAFQTWRSAQKTAMDSVTSAILGIKQTTGREKVVWHDGAYLPMLMYMLECESRYSQVKYTAVTINGVYELTDKHVAPINSTVSEQINFITASAKKLNCPIVLIHSSVLGLKNLKWLYHMPTLSSVWPILLPASSWNEDIKHMLNGITTSVFRLRASLYGYTGSRVSALAMAELNKVRETSKQWAKEVLLPSSYTPDVCAGDDALRKMHFTNKLCDMPLMESCTNLFTLLVSARGPRSEVHAVRCALSNDNKALALSANGIVYILKPGKNGHKALEASFLRYWGNFLAARGRRGDVPSVPRGLALAWRDLVGVLEGQIKAMKSDQRTRRWSTDDKKAVEEALGALREGGMTRLCKRALSS</sequence>
<feature type="compositionally biased region" description="Polar residues" evidence="1">
    <location>
        <begin position="24"/>
        <end position="44"/>
    </location>
</feature>
<feature type="region of interest" description="Disordered" evidence="1">
    <location>
        <begin position="1"/>
        <end position="51"/>
    </location>
</feature>
<accession>A0A6A6W0M2</accession>
<dbReference type="AlphaFoldDB" id="A0A6A6W0M2"/>
<evidence type="ECO:0000313" key="3">
    <source>
        <dbReference type="Proteomes" id="UP000799437"/>
    </source>
</evidence>
<evidence type="ECO:0000313" key="2">
    <source>
        <dbReference type="EMBL" id="KAF2755534.1"/>
    </source>
</evidence>
<evidence type="ECO:0000256" key="1">
    <source>
        <dbReference type="SAM" id="MobiDB-lite"/>
    </source>
</evidence>
<dbReference type="Proteomes" id="UP000799437">
    <property type="component" value="Unassembled WGS sequence"/>
</dbReference>
<protein>
    <submittedName>
        <fullName evidence="2">Uncharacterized protein</fullName>
    </submittedName>
</protein>
<dbReference type="EMBL" id="ML996577">
    <property type="protein sequence ID" value="KAF2755534.1"/>
    <property type="molecule type" value="Genomic_DNA"/>
</dbReference>
<dbReference type="GeneID" id="54486746"/>
<keyword evidence="3" id="KW-1185">Reference proteome</keyword>
<reference evidence="2" key="1">
    <citation type="journal article" date="2020" name="Stud. Mycol.">
        <title>101 Dothideomycetes genomes: a test case for predicting lifestyles and emergence of pathogens.</title>
        <authorList>
            <person name="Haridas S."/>
            <person name="Albert R."/>
            <person name="Binder M."/>
            <person name="Bloem J."/>
            <person name="Labutti K."/>
            <person name="Salamov A."/>
            <person name="Andreopoulos B."/>
            <person name="Baker S."/>
            <person name="Barry K."/>
            <person name="Bills G."/>
            <person name="Bluhm B."/>
            <person name="Cannon C."/>
            <person name="Castanera R."/>
            <person name="Culley D."/>
            <person name="Daum C."/>
            <person name="Ezra D."/>
            <person name="Gonzalez J."/>
            <person name="Henrissat B."/>
            <person name="Kuo A."/>
            <person name="Liang C."/>
            <person name="Lipzen A."/>
            <person name="Lutzoni F."/>
            <person name="Magnuson J."/>
            <person name="Mondo S."/>
            <person name="Nolan M."/>
            <person name="Ohm R."/>
            <person name="Pangilinan J."/>
            <person name="Park H.-J."/>
            <person name="Ramirez L."/>
            <person name="Alfaro M."/>
            <person name="Sun H."/>
            <person name="Tritt A."/>
            <person name="Yoshinaga Y."/>
            <person name="Zwiers L.-H."/>
            <person name="Turgeon B."/>
            <person name="Goodwin S."/>
            <person name="Spatafora J."/>
            <person name="Crous P."/>
            <person name="Grigoriev I."/>
        </authorList>
    </citation>
    <scope>NUCLEOTIDE SEQUENCE</scope>
    <source>
        <strain evidence="2">CBS 121739</strain>
    </source>
</reference>